<dbReference type="Pfam" id="PF14977">
    <property type="entry name" value="FAM194"/>
    <property type="match status" value="1"/>
</dbReference>
<dbReference type="SUPFAM" id="SSF52833">
    <property type="entry name" value="Thioredoxin-like"/>
    <property type="match status" value="1"/>
</dbReference>
<feature type="non-terminal residue" evidence="3">
    <location>
        <position position="521"/>
    </location>
</feature>
<dbReference type="AlphaFoldDB" id="A0AAD3HMT3"/>
<name>A0AAD3HMT3_9CHLO</name>
<reference evidence="3 4" key="1">
    <citation type="journal article" date="2021" name="Sci. Rep.">
        <title>Genome sequencing of the multicellular alga Astrephomene provides insights into convergent evolution of germ-soma differentiation.</title>
        <authorList>
            <person name="Yamashita S."/>
            <person name="Yamamoto K."/>
            <person name="Matsuzaki R."/>
            <person name="Suzuki S."/>
            <person name="Yamaguchi H."/>
            <person name="Hirooka S."/>
            <person name="Minakuchi Y."/>
            <person name="Miyagishima S."/>
            <person name="Kawachi M."/>
            <person name="Toyoda A."/>
            <person name="Nozaki H."/>
        </authorList>
    </citation>
    <scope>NUCLEOTIDE SEQUENCE [LARGE SCALE GENOMIC DNA]</scope>
    <source>
        <strain evidence="3 4">NIES-4017</strain>
    </source>
</reference>
<dbReference type="CDD" id="cd02947">
    <property type="entry name" value="TRX_family"/>
    <property type="match status" value="1"/>
</dbReference>
<dbReference type="EMBL" id="BMAR01000017">
    <property type="protein sequence ID" value="GFR47164.1"/>
    <property type="molecule type" value="Genomic_DNA"/>
</dbReference>
<evidence type="ECO:0000256" key="1">
    <source>
        <dbReference type="SAM" id="MobiDB-lite"/>
    </source>
</evidence>
<feature type="region of interest" description="Disordered" evidence="1">
    <location>
        <begin position="314"/>
        <end position="333"/>
    </location>
</feature>
<dbReference type="Gene3D" id="3.40.30.10">
    <property type="entry name" value="Glutaredoxin"/>
    <property type="match status" value="1"/>
</dbReference>
<dbReference type="Proteomes" id="UP001054857">
    <property type="component" value="Unassembled WGS sequence"/>
</dbReference>
<dbReference type="InterPro" id="IPR036249">
    <property type="entry name" value="Thioredoxin-like_sf"/>
</dbReference>
<dbReference type="PANTHER" id="PTHR23093:SF16">
    <property type="entry name" value="FAM194 C-TERMINAL DOMAIN-CONTAINING PROTEIN"/>
    <property type="match status" value="1"/>
</dbReference>
<feature type="domain" description="FAM194 C-terminal" evidence="2">
    <location>
        <begin position="36"/>
        <end position="146"/>
    </location>
</feature>
<evidence type="ECO:0000259" key="2">
    <source>
        <dbReference type="Pfam" id="PF14977"/>
    </source>
</evidence>
<feature type="compositionally biased region" description="Gly residues" evidence="1">
    <location>
        <begin position="319"/>
        <end position="328"/>
    </location>
</feature>
<sequence>DLMRLKMAFGGNEPSISGGGAPPALSDLDKVNPTTGDGTIFYPSGNIAVVVCKQGSGQIITFFSDSKSSQIIASFNAQGIGFVYYPSGRPWLVVTETGYTLSDSKGNVIDRGKFPRSIPQVITLDAAPGLTVRFVSRQDIMASFQAGDCVREWQCGEAPRRTEGPYTSKVLATRLGGRLELDVGAIRQRQQAIGSVYVPPGPHHVETERPGVGSLKKALRRLDPACKLAGTVADLRALDSRLGLIDTLPRVLYGTARAASAGALLGGGGGGSASASASATASSSSSNPAVAGGGAGGSGGLALGRSASAGGLLSSSSASGGGGGGGRGVLEDYGSPELSKAQQRLAASAARVAEQYQQRYKAKRAKLPFMRLKDFDAQVAGPGAPSDMLLVVAVLADWNPVCARVEAAVEAAHGGLAEEAAARRGSEAARIKMYKLDASEGNTLQDRYGFRTVPMFLAFYEGKLVWASNNIRTEAEMGEAALGALVRGRKRTFLPEGFRFSPGGDNTLLEYIQPSTVLREL</sequence>
<comment type="caution">
    <text evidence="3">The sequence shown here is derived from an EMBL/GenBank/DDBJ whole genome shotgun (WGS) entry which is preliminary data.</text>
</comment>
<feature type="region of interest" description="Disordered" evidence="1">
    <location>
        <begin position="274"/>
        <end position="295"/>
    </location>
</feature>
<evidence type="ECO:0000313" key="4">
    <source>
        <dbReference type="Proteomes" id="UP001054857"/>
    </source>
</evidence>
<organism evidence="3 4">
    <name type="scientific">Astrephomene gubernaculifera</name>
    <dbReference type="NCBI Taxonomy" id="47775"/>
    <lineage>
        <taxon>Eukaryota</taxon>
        <taxon>Viridiplantae</taxon>
        <taxon>Chlorophyta</taxon>
        <taxon>core chlorophytes</taxon>
        <taxon>Chlorophyceae</taxon>
        <taxon>CS clade</taxon>
        <taxon>Chlamydomonadales</taxon>
        <taxon>Astrephomenaceae</taxon>
        <taxon>Astrephomene</taxon>
    </lineage>
</organism>
<protein>
    <recommendedName>
        <fullName evidence="2">FAM194 C-terminal domain-containing protein</fullName>
    </recommendedName>
</protein>
<keyword evidence="4" id="KW-1185">Reference proteome</keyword>
<accession>A0AAD3HMT3</accession>
<feature type="compositionally biased region" description="Low complexity" evidence="1">
    <location>
        <begin position="274"/>
        <end position="290"/>
    </location>
</feature>
<evidence type="ECO:0000313" key="3">
    <source>
        <dbReference type="EMBL" id="GFR47164.1"/>
    </source>
</evidence>
<gene>
    <name evidence="3" type="ORF">Agub_g8857</name>
</gene>
<dbReference type="InterPro" id="IPR029281">
    <property type="entry name" value="FAM194_C"/>
</dbReference>
<dbReference type="PANTHER" id="PTHR23093">
    <property type="entry name" value="SIMILAR TO CHROMOSOME 3 OPEN READING FRAME 20"/>
    <property type="match status" value="1"/>
</dbReference>
<proteinExistence type="predicted"/>